<organism evidence="2 3">
    <name type="scientific">Pyrolobus fumarii (strain DSM 11204 / 1A)</name>
    <dbReference type="NCBI Taxonomy" id="694429"/>
    <lineage>
        <taxon>Archaea</taxon>
        <taxon>Thermoproteota</taxon>
        <taxon>Thermoprotei</taxon>
        <taxon>Desulfurococcales</taxon>
        <taxon>Pyrodictiaceae</taxon>
        <taxon>Pyrolobus</taxon>
    </lineage>
</organism>
<dbReference type="Proteomes" id="UP000001037">
    <property type="component" value="Chromosome"/>
</dbReference>
<evidence type="ECO:0000256" key="1">
    <source>
        <dbReference type="SAM" id="Phobius"/>
    </source>
</evidence>
<keyword evidence="1" id="KW-0812">Transmembrane</keyword>
<accession>G0EF85</accession>
<proteinExistence type="predicted"/>
<sequence length="33" mass="3526">MSRFASYKNDRVVEVVWVGGGGTSLLILAMLVG</sequence>
<keyword evidence="1" id="KW-1133">Transmembrane helix</keyword>
<feature type="transmembrane region" description="Helical" evidence="1">
    <location>
        <begin position="12"/>
        <end position="32"/>
    </location>
</feature>
<evidence type="ECO:0000313" key="3">
    <source>
        <dbReference type="Proteomes" id="UP000001037"/>
    </source>
</evidence>
<dbReference type="AlphaFoldDB" id="G0EF85"/>
<dbReference type="KEGG" id="pfm:Pyrfu_0256"/>
<dbReference type="HOGENOM" id="CLU_3379976_0_0_2"/>
<dbReference type="EMBL" id="CP002838">
    <property type="protein sequence ID" value="AEM38128.1"/>
    <property type="molecule type" value="Genomic_DNA"/>
</dbReference>
<dbReference type="InParanoid" id="G0EF85"/>
<evidence type="ECO:0000313" key="2">
    <source>
        <dbReference type="EMBL" id="AEM38128.1"/>
    </source>
</evidence>
<keyword evidence="3" id="KW-1185">Reference proteome</keyword>
<reference evidence="2 3" key="1">
    <citation type="journal article" date="2011" name="Stand. Genomic Sci.">
        <title>Complete genome sequence of the hyperthermophilic chemolithoautotroph Pyrolobus fumarii type strain (1A).</title>
        <authorList>
            <person name="Anderson I."/>
            <person name="Goker M."/>
            <person name="Nolan M."/>
            <person name="Lucas S."/>
            <person name="Hammon N."/>
            <person name="Deshpande S."/>
            <person name="Cheng J.F."/>
            <person name="Tapia R."/>
            <person name="Han C."/>
            <person name="Goodwin L."/>
            <person name="Pitluck S."/>
            <person name="Huntemann M."/>
            <person name="Liolios K."/>
            <person name="Ivanova N."/>
            <person name="Pagani I."/>
            <person name="Mavromatis K."/>
            <person name="Ovchinikova G."/>
            <person name="Pati A."/>
            <person name="Chen A."/>
            <person name="Palaniappan K."/>
            <person name="Land M."/>
            <person name="Hauser L."/>
            <person name="Brambilla E.M."/>
            <person name="Huber H."/>
            <person name="Yasawong M."/>
            <person name="Rohde M."/>
            <person name="Spring S."/>
            <person name="Abt B."/>
            <person name="Sikorski J."/>
            <person name="Wirth R."/>
            <person name="Detter J.C."/>
            <person name="Woyke T."/>
            <person name="Bristow J."/>
            <person name="Eisen J.A."/>
            <person name="Markowitz V."/>
            <person name="Hugenholtz P."/>
            <person name="Kyrpides N.C."/>
            <person name="Klenk H.P."/>
            <person name="Lapidus A."/>
        </authorList>
    </citation>
    <scope>NUCLEOTIDE SEQUENCE [LARGE SCALE GENOMIC DNA]</scope>
    <source>
        <strain evidence="3">DSM 11204 / 1A</strain>
    </source>
</reference>
<gene>
    <name evidence="2" type="ordered locus">Pyrfu_0256</name>
</gene>
<name>G0EF85_PYRF1</name>
<keyword evidence="1" id="KW-0472">Membrane</keyword>
<protein>
    <submittedName>
        <fullName evidence="2">Uncharacterized protein</fullName>
    </submittedName>
</protein>